<dbReference type="RefSeq" id="WP_109624410.1">
    <property type="nucleotide sequence ID" value="NZ_JANKBI010000001.1"/>
</dbReference>
<dbReference type="PIRSF" id="PIRSF005536">
    <property type="entry name" value="Agal"/>
    <property type="match status" value="1"/>
</dbReference>
<comment type="catalytic activity">
    <reaction evidence="1 5">
        <text>Hydrolysis of terminal, non-reducing alpha-D-galactose residues in alpha-D-galactosides, including galactose oligosaccharides, galactomannans and galactolipids.</text>
        <dbReference type="EC" id="3.2.1.22"/>
    </reaction>
</comment>
<dbReference type="PANTHER" id="PTHR43053">
    <property type="entry name" value="GLYCOSIDASE FAMILY 31"/>
    <property type="match status" value="1"/>
</dbReference>
<evidence type="ECO:0000256" key="6">
    <source>
        <dbReference type="PIRSR" id="PIRSR005536-1"/>
    </source>
</evidence>
<dbReference type="EMBL" id="QGGY01000001">
    <property type="protein sequence ID" value="PWJ78975.1"/>
    <property type="molecule type" value="Genomic_DNA"/>
</dbReference>
<dbReference type="InterPro" id="IPR031705">
    <property type="entry name" value="Glyco_hydro_36_C"/>
</dbReference>
<evidence type="ECO:0000256" key="2">
    <source>
        <dbReference type="ARBA" id="ARBA00012755"/>
    </source>
</evidence>
<feature type="active site" description="Nucleophile" evidence="6">
    <location>
        <position position="480"/>
    </location>
</feature>
<proteinExistence type="inferred from homology"/>
<comment type="similarity">
    <text evidence="5">Belongs to the glycosyl hydrolase.</text>
</comment>
<feature type="active site" description="Proton donor" evidence="6">
    <location>
        <position position="550"/>
    </location>
</feature>
<dbReference type="GO" id="GO:0004557">
    <property type="term" value="F:alpha-galactosidase activity"/>
    <property type="evidence" value="ECO:0007669"/>
    <property type="project" value="UniProtKB-UniRule"/>
</dbReference>
<dbReference type="Gene3D" id="3.20.20.70">
    <property type="entry name" value="Aldolase class I"/>
    <property type="match status" value="1"/>
</dbReference>
<dbReference type="SUPFAM" id="SSF51445">
    <property type="entry name" value="(Trans)glycosidases"/>
    <property type="match status" value="1"/>
</dbReference>
<dbReference type="InterPro" id="IPR031704">
    <property type="entry name" value="Glyco_hydro_36_N"/>
</dbReference>
<dbReference type="PRINTS" id="PR00743">
    <property type="entry name" value="GLHYDRLASE36"/>
</dbReference>
<dbReference type="InterPro" id="IPR013780">
    <property type="entry name" value="Glyco_hydro_b"/>
</dbReference>
<dbReference type="InterPro" id="IPR050985">
    <property type="entry name" value="Alpha-glycosidase_related"/>
</dbReference>
<evidence type="ECO:0000256" key="3">
    <source>
        <dbReference type="ARBA" id="ARBA00022801"/>
    </source>
</evidence>
<name>A0AB73TA75_9FIRM</name>
<dbReference type="Proteomes" id="UP000245412">
    <property type="component" value="Unassembled WGS sequence"/>
</dbReference>
<dbReference type="PROSITE" id="PS00512">
    <property type="entry name" value="ALPHA_GALACTOSIDASE"/>
    <property type="match status" value="1"/>
</dbReference>
<evidence type="ECO:0000259" key="7">
    <source>
        <dbReference type="Pfam" id="PF16874"/>
    </source>
</evidence>
<keyword evidence="4 5" id="KW-0326">Glycosidase</keyword>
<evidence type="ECO:0000259" key="8">
    <source>
        <dbReference type="Pfam" id="PF16875"/>
    </source>
</evidence>
<protein>
    <recommendedName>
        <fullName evidence="2 5">Alpha-galactosidase</fullName>
        <ecNumber evidence="2 5">3.2.1.22</ecNumber>
    </recommendedName>
</protein>
<dbReference type="Pfam" id="PF02065">
    <property type="entry name" value="Melibiase"/>
    <property type="match status" value="1"/>
</dbReference>
<dbReference type="Pfam" id="PF16874">
    <property type="entry name" value="Glyco_hydro_36C"/>
    <property type="match status" value="1"/>
</dbReference>
<reference evidence="9 10" key="1">
    <citation type="submission" date="2018-05" db="EMBL/GenBank/DDBJ databases">
        <authorList>
            <person name="Goeker M."/>
            <person name="Huntemann M."/>
            <person name="Clum A."/>
            <person name="Pillay M."/>
            <person name="Palaniappan K."/>
            <person name="Varghese N."/>
            <person name="Mikhailova N."/>
            <person name="Stamatis D."/>
            <person name="Reddy T."/>
            <person name="Daum C."/>
            <person name="Shapiro N."/>
            <person name="Ivanova N."/>
            <person name="Kyrpides N."/>
            <person name="Woyke T."/>
        </authorList>
    </citation>
    <scope>NUCLEOTIDE SEQUENCE [LARGE SCALE GENOMIC DNA]</scope>
    <source>
        <strain evidence="9 10">DSM 26524</strain>
    </source>
</reference>
<dbReference type="PANTHER" id="PTHR43053:SF3">
    <property type="entry name" value="ALPHA-GALACTOSIDASE C-RELATED"/>
    <property type="match status" value="1"/>
</dbReference>
<evidence type="ECO:0000256" key="5">
    <source>
        <dbReference type="PIRNR" id="PIRNR005536"/>
    </source>
</evidence>
<dbReference type="InterPro" id="IPR002252">
    <property type="entry name" value="Glyco_hydro_36"/>
</dbReference>
<dbReference type="AlphaFoldDB" id="A0AB73TA75"/>
<dbReference type="Gene3D" id="2.70.98.60">
    <property type="entry name" value="alpha-galactosidase from lactobacil brevis"/>
    <property type="match status" value="1"/>
</dbReference>
<feature type="domain" description="Glycosyl hydrolase family 36 N-terminal" evidence="8">
    <location>
        <begin position="29"/>
        <end position="285"/>
    </location>
</feature>
<dbReference type="EC" id="3.2.1.22" evidence="2 5"/>
<keyword evidence="10" id="KW-1185">Reference proteome</keyword>
<dbReference type="GO" id="GO:0016052">
    <property type="term" value="P:carbohydrate catabolic process"/>
    <property type="evidence" value="ECO:0007669"/>
    <property type="project" value="InterPro"/>
</dbReference>
<feature type="domain" description="Glycosyl hydrolase family 36 C-terminal" evidence="7">
    <location>
        <begin position="652"/>
        <end position="728"/>
    </location>
</feature>
<evidence type="ECO:0000256" key="4">
    <source>
        <dbReference type="ARBA" id="ARBA00023295"/>
    </source>
</evidence>
<comment type="caution">
    <text evidence="9">The sequence shown here is derived from an EMBL/GenBank/DDBJ whole genome shotgun (WGS) entry which is preliminary data.</text>
</comment>
<evidence type="ECO:0000313" key="10">
    <source>
        <dbReference type="Proteomes" id="UP000245412"/>
    </source>
</evidence>
<evidence type="ECO:0000313" key="9">
    <source>
        <dbReference type="EMBL" id="PWJ78975.1"/>
    </source>
</evidence>
<keyword evidence="3 5" id="KW-0378">Hydrolase</keyword>
<dbReference type="Gene3D" id="2.60.40.1180">
    <property type="entry name" value="Golgi alpha-mannosidase II"/>
    <property type="match status" value="1"/>
</dbReference>
<sequence length="731" mass="81971">MAIIIDEQKKLFTLQTKSSTYQMKADKYGTLLHTYYGAKITPFDMSYLIVNGDHGFSGNPYRAGNERTYSPDTLPQEYSCYGSGDFRPSALKIRRADGSASTELVYDSYQTEDGKYSLEGLPALYLNEGEQAQTLIITLKDESDTVRVHLYYGVMEEADIITRAAVIENTGSQPFHLERAMSLNLDFLSGSRDLITFHGKHAMERQLTRNPIHPGIQSAGSTRGASSHHYNPFMILAGSDTAEDFGDCYGFSFLYSGDFLGEAEYDQMDQTRIVLGIHPGNFNFKVEPGAAFTVPEAALAYTSDGLSALSRIYHNAYRNNLCRGKHKKTRRPILINNWEGTYFDFNGEKLVSMAKEASELGVELFVMDDGWFGNRNDDNTGLGDWTVNEEKLGCTLKELSDRIHGTGMVFGIWFEPECISEDSSLYRSHPDWALKVPGKAPVRSRYQLVLDFSREDVREHIYSQLCSVLDSARIEYVKWDFNRSLSDIYSAVLPADRQGETAHRYVLGLYDMLEKLTSRFPDILFEGCSGGGGRFDAGMLYYTPQIWCSDDTDAIERLKIQYGTSFGYPVSAAGSHVSAVPNHQTGRVTPLSTRAVVAMSGTFGYELDISKMTAAEKSAVKEQIKDFKKYYFLIQDGIYHRLTDPFTDDRYCAWEFSDQDGRTALVNVVNTRTAPNPSTVYIRLKGLCSSALYRINGGQEQYPGSALMNGGLPLPVPSAEYESWQFYLTAE</sequence>
<accession>A0AB73TA75</accession>
<dbReference type="FunFam" id="3.20.20.70:FF:000118">
    <property type="entry name" value="Alpha-galactosidase"/>
    <property type="match status" value="1"/>
</dbReference>
<dbReference type="InterPro" id="IPR038417">
    <property type="entry name" value="Alpga-gal_N_sf"/>
</dbReference>
<organism evidence="9 10">
    <name type="scientific">Murimonas intestini</name>
    <dbReference type="NCBI Taxonomy" id="1337051"/>
    <lineage>
        <taxon>Bacteria</taxon>
        <taxon>Bacillati</taxon>
        <taxon>Bacillota</taxon>
        <taxon>Clostridia</taxon>
        <taxon>Lachnospirales</taxon>
        <taxon>Lachnospiraceae</taxon>
        <taxon>Murimonas</taxon>
    </lineage>
</organism>
<dbReference type="InterPro" id="IPR000111">
    <property type="entry name" value="Glyco_hydro_27/36_CS"/>
</dbReference>
<dbReference type="InterPro" id="IPR017853">
    <property type="entry name" value="GH"/>
</dbReference>
<gene>
    <name evidence="9" type="ORF">C7383_101352</name>
</gene>
<dbReference type="CDD" id="cd14791">
    <property type="entry name" value="GH36"/>
    <property type="match status" value="1"/>
</dbReference>
<dbReference type="InterPro" id="IPR013785">
    <property type="entry name" value="Aldolase_TIM"/>
</dbReference>
<evidence type="ECO:0000256" key="1">
    <source>
        <dbReference type="ARBA" id="ARBA00001255"/>
    </source>
</evidence>
<dbReference type="Pfam" id="PF16875">
    <property type="entry name" value="Glyco_hydro_36N"/>
    <property type="match status" value="1"/>
</dbReference>